<dbReference type="InterPro" id="IPR043504">
    <property type="entry name" value="Peptidase_S1_PA_chymotrypsin"/>
</dbReference>
<dbReference type="PANTHER" id="PTHR43019:SF23">
    <property type="entry name" value="PROTEASE DO-LIKE 5, CHLOROPLASTIC"/>
    <property type="match status" value="1"/>
</dbReference>
<keyword evidence="3 5" id="KW-1133">Transmembrane helix</keyword>
<evidence type="ECO:0000313" key="6">
    <source>
        <dbReference type="EMBL" id="QDP96924.1"/>
    </source>
</evidence>
<dbReference type="KEGG" id="mik:FOE78_14255"/>
<evidence type="ECO:0000256" key="1">
    <source>
        <dbReference type="ARBA" id="ARBA00004141"/>
    </source>
</evidence>
<gene>
    <name evidence="6" type="ORF">FOE78_14255</name>
</gene>
<feature type="transmembrane region" description="Helical" evidence="5">
    <location>
        <begin position="28"/>
        <end position="47"/>
    </location>
</feature>
<evidence type="ECO:0000256" key="5">
    <source>
        <dbReference type="SAM" id="Phobius"/>
    </source>
</evidence>
<feature type="transmembrane region" description="Helical" evidence="5">
    <location>
        <begin position="104"/>
        <end position="125"/>
    </location>
</feature>
<feature type="transmembrane region" description="Helical" evidence="5">
    <location>
        <begin position="67"/>
        <end position="92"/>
    </location>
</feature>
<accession>A0A516Q0G4</accession>
<reference evidence="6 7" key="1">
    <citation type="submission" date="2019-07" db="EMBL/GenBank/DDBJ databases">
        <title>Microlunatus dokdonensis sp. nov. isolated from the rhizospheric soil of the wild plant Elymus tsukushiensis.</title>
        <authorList>
            <person name="Ghim S.-Y."/>
            <person name="Hwang Y.-J."/>
            <person name="Son J.-S."/>
            <person name="Shin J.-H."/>
        </authorList>
    </citation>
    <scope>NUCLEOTIDE SEQUENCE [LARGE SCALE GENOMIC DNA]</scope>
    <source>
        <strain evidence="6 7">KUDC0627</strain>
    </source>
</reference>
<dbReference type="GO" id="GO:0016020">
    <property type="term" value="C:membrane"/>
    <property type="evidence" value="ECO:0007669"/>
    <property type="project" value="UniProtKB-SubCell"/>
</dbReference>
<dbReference type="RefSeq" id="WP_143986885.1">
    <property type="nucleotide sequence ID" value="NZ_CP041692.1"/>
</dbReference>
<evidence type="ECO:0000313" key="7">
    <source>
        <dbReference type="Proteomes" id="UP000319263"/>
    </source>
</evidence>
<dbReference type="GO" id="GO:0004252">
    <property type="term" value="F:serine-type endopeptidase activity"/>
    <property type="evidence" value="ECO:0007669"/>
    <property type="project" value="InterPro"/>
</dbReference>
<dbReference type="EMBL" id="CP041692">
    <property type="protein sequence ID" value="QDP96924.1"/>
    <property type="molecule type" value="Genomic_DNA"/>
</dbReference>
<organism evidence="6 7">
    <name type="scientific">Microlunatus elymi</name>
    <dbReference type="NCBI Taxonomy" id="2596828"/>
    <lineage>
        <taxon>Bacteria</taxon>
        <taxon>Bacillati</taxon>
        <taxon>Actinomycetota</taxon>
        <taxon>Actinomycetes</taxon>
        <taxon>Propionibacteriales</taxon>
        <taxon>Propionibacteriaceae</taxon>
        <taxon>Microlunatus</taxon>
    </lineage>
</organism>
<evidence type="ECO:0000256" key="4">
    <source>
        <dbReference type="ARBA" id="ARBA00023136"/>
    </source>
</evidence>
<dbReference type="Pfam" id="PF02674">
    <property type="entry name" value="Colicin_V"/>
    <property type="match status" value="1"/>
</dbReference>
<dbReference type="AlphaFoldDB" id="A0A516Q0G4"/>
<dbReference type="Proteomes" id="UP000319263">
    <property type="component" value="Chromosome"/>
</dbReference>
<evidence type="ECO:0000256" key="2">
    <source>
        <dbReference type="ARBA" id="ARBA00022692"/>
    </source>
</evidence>
<proteinExistence type="predicted"/>
<dbReference type="NCBIfam" id="NF033740">
    <property type="entry name" value="MarP_fam_protase"/>
    <property type="match status" value="1"/>
</dbReference>
<feature type="transmembrane region" description="Helical" evidence="5">
    <location>
        <begin position="6"/>
        <end position="23"/>
    </location>
</feature>
<dbReference type="InterPro" id="IPR047680">
    <property type="entry name" value="MarP-like"/>
</dbReference>
<dbReference type="InterPro" id="IPR009003">
    <property type="entry name" value="Peptidase_S1_PA"/>
</dbReference>
<keyword evidence="7" id="KW-1185">Reference proteome</keyword>
<keyword evidence="2 5" id="KW-0812">Transmembrane</keyword>
<dbReference type="SUPFAM" id="SSF50494">
    <property type="entry name" value="Trypsin-like serine proteases"/>
    <property type="match status" value="1"/>
</dbReference>
<keyword evidence="6" id="KW-0378">Hydrolase</keyword>
<dbReference type="InterPro" id="IPR001940">
    <property type="entry name" value="Peptidase_S1C"/>
</dbReference>
<keyword evidence="4 5" id="KW-0472">Membrane</keyword>
<dbReference type="PANTHER" id="PTHR43019">
    <property type="entry name" value="SERINE ENDOPROTEASE DEGS"/>
    <property type="match status" value="1"/>
</dbReference>
<dbReference type="GO" id="GO:0009403">
    <property type="term" value="P:toxin biosynthetic process"/>
    <property type="evidence" value="ECO:0007669"/>
    <property type="project" value="InterPro"/>
</dbReference>
<dbReference type="OrthoDB" id="9766361at2"/>
<sequence>MAIGVGTDIGLVIVAIAVMIGGWRRGALVGAGSLAGLICGFLVGGRLRPIVLDRLTHAHSSLADHPVIVSAVVLLGCALILQSVGYAIAAAIRRRMGDGIVHGVDSLGGTVLSLFTLGLVVWLAAGFVRTTPLITANEAVTDSKIINELDRAAPIPSDRAMSDVAGFLQDNGFPRVFSGGNESGRSVDAPDRTIPKAVRNASGSVVKVLATESMCQRGSEGTGWVTTGDRVVTNAHVVAGSDRIVVQERGVGDVHTARLIAFDPRRDVAVLKVDGLDAAALSTAGRLARGDSAVLTGYPGNGPYTQTPARVRQTLSAAGLDIYGRHLTERDIYSLRAEVRPGDSGGPLFDDQGKVAGMVFARSTSDPDTGYALTLSEVKPVLKKSAAGSTVPAGQCISE</sequence>
<dbReference type="Pfam" id="PF13365">
    <property type="entry name" value="Trypsin_2"/>
    <property type="match status" value="1"/>
</dbReference>
<dbReference type="Gene3D" id="2.40.10.10">
    <property type="entry name" value="Trypsin-like serine proteases"/>
    <property type="match status" value="2"/>
</dbReference>
<dbReference type="InterPro" id="IPR003825">
    <property type="entry name" value="Colicin-V_CvpA"/>
</dbReference>
<keyword evidence="6" id="KW-0645">Protease</keyword>
<comment type="subcellular location">
    <subcellularLocation>
        <location evidence="1">Membrane</location>
        <topology evidence="1">Multi-pass membrane protein</topology>
    </subcellularLocation>
</comment>
<name>A0A516Q0G4_9ACTN</name>
<evidence type="ECO:0000256" key="3">
    <source>
        <dbReference type="ARBA" id="ARBA00022989"/>
    </source>
</evidence>
<dbReference type="PRINTS" id="PR00834">
    <property type="entry name" value="PROTEASES2C"/>
</dbReference>
<protein>
    <submittedName>
        <fullName evidence="6">MarP family serine protease</fullName>
    </submittedName>
</protein>
<dbReference type="GO" id="GO:0006508">
    <property type="term" value="P:proteolysis"/>
    <property type="evidence" value="ECO:0007669"/>
    <property type="project" value="UniProtKB-KW"/>
</dbReference>